<dbReference type="Gene3D" id="3.40.50.670">
    <property type="match status" value="1"/>
</dbReference>
<comment type="miscellaneous">
    <text evidence="10">Few gyrases are as efficient as E.coli at forming negative supercoils. Not all organisms have 2 type II topoisomerases; in organisms with a single type II topoisomerase this enzyme also has to decatenate newly replicated chromosomes.</text>
</comment>
<dbReference type="GO" id="GO:0005694">
    <property type="term" value="C:chromosome"/>
    <property type="evidence" value="ECO:0007669"/>
    <property type="project" value="InterPro"/>
</dbReference>
<proteinExistence type="inferred from homology"/>
<keyword evidence="9 10" id="KW-0413">Isomerase</keyword>
<comment type="subunit">
    <text evidence="10">Heterotetramer, composed of two GyrA and two GyrB chains. In the heterotetramer, GyrA contains the active site tyrosine that forms a transient covalent intermediate with DNA, while GyrB binds cofactors and catalyzes ATP hydrolysis.</text>
</comment>
<dbReference type="FunFam" id="3.40.50.670:FF:000002">
    <property type="entry name" value="DNA gyrase subunit B"/>
    <property type="match status" value="1"/>
</dbReference>
<reference evidence="12" key="1">
    <citation type="submission" date="2019-07" db="EMBL/GenBank/DDBJ databases">
        <authorList>
            <person name="De-Chao Zhang Q."/>
        </authorList>
    </citation>
    <scope>NUCLEOTIDE SEQUENCE</scope>
    <source>
        <strain evidence="12">TP-CH-4</strain>
    </source>
</reference>
<keyword evidence="7 10" id="KW-0799">Topoisomerase</keyword>
<dbReference type="HAMAP" id="MF_01898">
    <property type="entry name" value="GyrB"/>
    <property type="match status" value="1"/>
</dbReference>
<feature type="site" description="Interaction with DNA" evidence="10">
    <location>
        <position position="462"/>
    </location>
</feature>
<dbReference type="PRINTS" id="PR00418">
    <property type="entry name" value="TPI2FAMILY"/>
</dbReference>
<dbReference type="InterPro" id="IPR002288">
    <property type="entry name" value="DNA_gyrase_B_C"/>
</dbReference>
<evidence type="ECO:0000256" key="6">
    <source>
        <dbReference type="ARBA" id="ARBA00022842"/>
    </source>
</evidence>
<dbReference type="SUPFAM" id="SSF56719">
    <property type="entry name" value="Type II DNA topoisomerase"/>
    <property type="match status" value="1"/>
</dbReference>
<name>A0A967E5D8_9FLAO</name>
<evidence type="ECO:0000313" key="12">
    <source>
        <dbReference type="EMBL" id="NHF57979.1"/>
    </source>
</evidence>
<dbReference type="PANTHER" id="PTHR45866:SF1">
    <property type="entry name" value="DNA GYRASE SUBUNIT B, MITOCHONDRIAL"/>
    <property type="match status" value="1"/>
</dbReference>
<dbReference type="NCBIfam" id="NF004189">
    <property type="entry name" value="PRK05644.1"/>
    <property type="match status" value="1"/>
</dbReference>
<dbReference type="GO" id="GO:0005737">
    <property type="term" value="C:cytoplasm"/>
    <property type="evidence" value="ECO:0007669"/>
    <property type="project" value="UniProtKB-SubCell"/>
</dbReference>
<dbReference type="PROSITE" id="PS00177">
    <property type="entry name" value="TOPOISOMERASE_II"/>
    <property type="match status" value="1"/>
</dbReference>
<dbReference type="InterPro" id="IPR013760">
    <property type="entry name" value="Topo_IIA-like_dom_sf"/>
</dbReference>
<dbReference type="Pfam" id="PF02518">
    <property type="entry name" value="HATPase_c"/>
    <property type="match status" value="1"/>
</dbReference>
<comment type="cofactor">
    <cofactor evidence="10">
        <name>Mg(2+)</name>
        <dbReference type="ChEBI" id="CHEBI:18420"/>
    </cofactor>
    <cofactor evidence="10">
        <name>Mn(2+)</name>
        <dbReference type="ChEBI" id="CHEBI:29035"/>
    </cofactor>
    <cofactor evidence="10">
        <name>Ca(2+)</name>
        <dbReference type="ChEBI" id="CHEBI:29108"/>
    </cofactor>
    <text evidence="10">Binds two Mg(2+) per subunit. The magnesium ions form salt bridges with both the protein and the DNA. Can also accept other divalent metal cations, such as Mn(2+) or Ca(2+).</text>
</comment>
<evidence type="ECO:0000256" key="1">
    <source>
        <dbReference type="ARBA" id="ARBA00000185"/>
    </source>
</evidence>
<dbReference type="CDD" id="cd00822">
    <property type="entry name" value="TopoII_Trans_DNA_gyrase"/>
    <property type="match status" value="1"/>
</dbReference>
<evidence type="ECO:0000256" key="7">
    <source>
        <dbReference type="ARBA" id="ARBA00023029"/>
    </source>
</evidence>
<dbReference type="GO" id="GO:0005524">
    <property type="term" value="F:ATP binding"/>
    <property type="evidence" value="ECO:0007669"/>
    <property type="project" value="UniProtKB-UniRule"/>
</dbReference>
<dbReference type="GO" id="GO:0006265">
    <property type="term" value="P:DNA topological change"/>
    <property type="evidence" value="ECO:0007669"/>
    <property type="project" value="UniProtKB-UniRule"/>
</dbReference>
<dbReference type="Pfam" id="PF01751">
    <property type="entry name" value="Toprim"/>
    <property type="match status" value="1"/>
</dbReference>
<keyword evidence="4 10" id="KW-0547">Nucleotide-binding</keyword>
<dbReference type="PROSITE" id="PS50880">
    <property type="entry name" value="TOPRIM"/>
    <property type="match status" value="1"/>
</dbReference>
<dbReference type="InterPro" id="IPR014721">
    <property type="entry name" value="Ribsml_uS5_D2-typ_fold_subgr"/>
</dbReference>
<dbReference type="PANTHER" id="PTHR45866">
    <property type="entry name" value="DNA GYRASE/TOPOISOMERASE SUBUNIT B"/>
    <property type="match status" value="1"/>
</dbReference>
<comment type="similarity">
    <text evidence="2 10">Belongs to the type II topoisomerase GyrB family.</text>
</comment>
<reference evidence="12" key="2">
    <citation type="submission" date="2020-03" db="EMBL/GenBank/DDBJ databases">
        <title>Flavobacteriaceae bacterium strain TP-CH-4, a member of the family Flavobacteriaceae isolated from a deep-sea seamount.</title>
        <authorList>
            <person name="Zhang D.-C."/>
        </authorList>
    </citation>
    <scope>NUCLEOTIDE SEQUENCE</scope>
    <source>
        <strain evidence="12">TP-CH-4</strain>
    </source>
</reference>
<dbReference type="Pfam" id="PF00986">
    <property type="entry name" value="DNA_gyraseB_C"/>
    <property type="match status" value="1"/>
</dbReference>
<keyword evidence="10" id="KW-0963">Cytoplasm</keyword>
<dbReference type="InterPro" id="IPR034160">
    <property type="entry name" value="TOPRIM_GyrB"/>
</dbReference>
<evidence type="ECO:0000256" key="2">
    <source>
        <dbReference type="ARBA" id="ARBA00010708"/>
    </source>
</evidence>
<dbReference type="SUPFAM" id="SSF54211">
    <property type="entry name" value="Ribosomal protein S5 domain 2-like"/>
    <property type="match status" value="1"/>
</dbReference>
<dbReference type="InterPro" id="IPR036890">
    <property type="entry name" value="HATPase_C_sf"/>
</dbReference>
<dbReference type="RefSeq" id="WP_152572498.1">
    <property type="nucleotide sequence ID" value="NZ_VIKU02000001.1"/>
</dbReference>
<feature type="site" description="Interaction with DNA" evidence="10">
    <location>
        <position position="465"/>
    </location>
</feature>
<dbReference type="InterPro" id="IPR020568">
    <property type="entry name" value="Ribosomal_Su5_D2-typ_SF"/>
</dbReference>
<keyword evidence="5 10" id="KW-0067">ATP-binding</keyword>
<dbReference type="InterPro" id="IPR001241">
    <property type="entry name" value="Topo_IIA"/>
</dbReference>
<dbReference type="SUPFAM" id="SSF55874">
    <property type="entry name" value="ATPase domain of HSP90 chaperone/DNA topoisomerase II/histidine kinase"/>
    <property type="match status" value="1"/>
</dbReference>
<dbReference type="InterPro" id="IPR013759">
    <property type="entry name" value="Topo_IIA_B_C"/>
</dbReference>
<keyword evidence="8" id="KW-0238">DNA-binding</keyword>
<feature type="domain" description="Toprim" evidence="11">
    <location>
        <begin position="431"/>
        <end position="550"/>
    </location>
</feature>
<dbReference type="GO" id="GO:0006261">
    <property type="term" value="P:DNA-templated DNA replication"/>
    <property type="evidence" value="ECO:0007669"/>
    <property type="project" value="UniProtKB-UniRule"/>
</dbReference>
<dbReference type="InterPro" id="IPR000565">
    <property type="entry name" value="Topo_IIA_B"/>
</dbReference>
<dbReference type="Gene3D" id="3.30.565.10">
    <property type="entry name" value="Histidine kinase-like ATPase, C-terminal domain"/>
    <property type="match status" value="1"/>
</dbReference>
<dbReference type="SMART" id="SM00387">
    <property type="entry name" value="HATPase_c"/>
    <property type="match status" value="1"/>
</dbReference>
<keyword evidence="13" id="KW-1185">Reference proteome</keyword>
<sequence length="649" mass="72517">MSEEAGKKKKYSADSIQALEGMEHVRMRPSMYIGDVGPRGLHHLVYEVVDNSIDEAMGGHCDTISVVINEDNSITTKDNGRGIPVDMHKKEGISALEVVMTKIGAGGKFDKDSYKVSGGLHGVGVSVVNALSDSLKATVYRDGKIWEQEYERGKALYPVKSVGETTERGTMVTFHPDDQIFEQTIEYSYETLSNRMRELSFLNKGVTISIMDKRQKDPESETGYVGETFYSDEGLKEFVTFLDGNREQLIQNIISIEGEKNGIPVEVAMVYNTSYTENLHSYVNNINTHEGGTHLSGFRRGLTTTLKKYADSSGMLDKLKFEVQGDDFREGLTAIVSVKVAEPQFEGQTKTKLGNREVSSAVSQAVSEMLTDYLEEHPDDAKTIVQKVILAAQARHAATKAREMVQRKTVMSIGGLPGKLSDCSEQDPTLCEVFLVEGDSAGGTAKQGRDRNFQAILPLRGKILNVEKAMPHRVFENEEIKNIYTALGVTIGTEEDSKALNLEKLRYHKVVIMCDADVDGSHIETLILTFFYRYMRELIEGGHVYIATPPLYLVKKGTKKQYAWDEKERDAIADSYNGNVSIQRYKGLGEMNAEQLWDTTMNPEFRTLRQVSIENATEADRIFSMLMGDEVPPRREFIEKNAVYANIDA</sequence>
<dbReference type="EMBL" id="VIKU02000001">
    <property type="protein sequence ID" value="NHF57979.1"/>
    <property type="molecule type" value="Genomic_DNA"/>
</dbReference>
<dbReference type="Proteomes" id="UP000707206">
    <property type="component" value="Unassembled WGS sequence"/>
</dbReference>
<dbReference type="FunFam" id="3.30.565.10:FF:000002">
    <property type="entry name" value="DNA gyrase subunit B"/>
    <property type="match status" value="1"/>
</dbReference>
<dbReference type="InterPro" id="IPR006171">
    <property type="entry name" value="TOPRIM_dom"/>
</dbReference>
<dbReference type="InterPro" id="IPR003594">
    <property type="entry name" value="HATPase_dom"/>
</dbReference>
<dbReference type="Pfam" id="PF00204">
    <property type="entry name" value="DNA_gyraseB"/>
    <property type="match status" value="1"/>
</dbReference>
<keyword evidence="6 10" id="KW-0460">Magnesium</keyword>
<organism evidence="12 13">
    <name type="scientific">Pelagihabitans pacificus</name>
    <dbReference type="NCBI Taxonomy" id="2696054"/>
    <lineage>
        <taxon>Bacteria</taxon>
        <taxon>Pseudomonadati</taxon>
        <taxon>Bacteroidota</taxon>
        <taxon>Flavobacteriia</taxon>
        <taxon>Flavobacteriales</taxon>
        <taxon>Flavobacteriaceae</taxon>
        <taxon>Pelagihabitans</taxon>
    </lineage>
</organism>
<accession>A0A967E5D8</accession>
<dbReference type="EC" id="5.6.2.2" evidence="10"/>
<protein>
    <recommendedName>
        <fullName evidence="10">DNA gyrase subunit B</fullName>
        <ecNumber evidence="10">5.6.2.2</ecNumber>
    </recommendedName>
</protein>
<dbReference type="NCBIfam" id="TIGR01059">
    <property type="entry name" value="gyrB"/>
    <property type="match status" value="1"/>
</dbReference>
<comment type="function">
    <text evidence="10">A type II topoisomerase that negatively supercoils closed circular double-stranded (ds) DNA in an ATP-dependent manner to modulate DNA topology and maintain chromosomes in an underwound state. Negative supercoiling favors strand separation, and DNA replication, transcription, recombination and repair, all of which involve strand separation. Also able to catalyze the interconversion of other topological isomers of dsDNA rings, including catenanes and knotted rings. Type II topoisomerases break and join 2 DNA strands simultaneously in an ATP-dependent manner.</text>
</comment>
<gene>
    <name evidence="10 12" type="primary">gyrB</name>
    <name evidence="12" type="ORF">FK220_001415</name>
</gene>
<keyword evidence="3 10" id="KW-0479">Metal-binding</keyword>
<dbReference type="NCBIfam" id="NF011501">
    <property type="entry name" value="PRK14939.1"/>
    <property type="match status" value="1"/>
</dbReference>
<dbReference type="InterPro" id="IPR018522">
    <property type="entry name" value="TopoIIA_CS"/>
</dbReference>
<dbReference type="SMART" id="SM00433">
    <property type="entry name" value="TOP2c"/>
    <property type="match status" value="1"/>
</dbReference>
<evidence type="ECO:0000256" key="4">
    <source>
        <dbReference type="ARBA" id="ARBA00022741"/>
    </source>
</evidence>
<evidence type="ECO:0000313" key="13">
    <source>
        <dbReference type="Proteomes" id="UP000707206"/>
    </source>
</evidence>
<evidence type="ECO:0000256" key="8">
    <source>
        <dbReference type="ARBA" id="ARBA00023125"/>
    </source>
</evidence>
<dbReference type="AlphaFoldDB" id="A0A967E5D8"/>
<feature type="binding site" evidence="10">
    <location>
        <position position="517"/>
    </location>
    <ligand>
        <name>Mg(2+)</name>
        <dbReference type="ChEBI" id="CHEBI:18420"/>
        <label>2</label>
    </ligand>
</feature>
<evidence type="ECO:0000256" key="10">
    <source>
        <dbReference type="HAMAP-Rule" id="MF_01898"/>
    </source>
</evidence>
<comment type="catalytic activity">
    <reaction evidence="1 10">
        <text>ATP-dependent breakage, passage and rejoining of double-stranded DNA.</text>
        <dbReference type="EC" id="5.6.2.2"/>
    </reaction>
</comment>
<evidence type="ECO:0000256" key="9">
    <source>
        <dbReference type="ARBA" id="ARBA00023235"/>
    </source>
</evidence>
<feature type="binding site" evidence="10">
    <location>
        <position position="515"/>
    </location>
    <ligand>
        <name>Mg(2+)</name>
        <dbReference type="ChEBI" id="CHEBI:18420"/>
        <label>2</label>
    </ligand>
</feature>
<comment type="caution">
    <text evidence="12">The sequence shown here is derived from an EMBL/GenBank/DDBJ whole genome shotgun (WGS) entry which is preliminary data.</text>
</comment>
<dbReference type="GO" id="GO:0034335">
    <property type="term" value="F:DNA negative supercoiling activity"/>
    <property type="evidence" value="ECO:0007669"/>
    <property type="project" value="UniProtKB-ARBA"/>
</dbReference>
<feature type="binding site" evidence="10">
    <location>
        <position position="515"/>
    </location>
    <ligand>
        <name>Mg(2+)</name>
        <dbReference type="ChEBI" id="CHEBI:18420"/>
        <label>1</label>
        <note>catalytic</note>
    </ligand>
</feature>
<dbReference type="FunFam" id="3.30.230.10:FF:000005">
    <property type="entry name" value="DNA gyrase subunit B"/>
    <property type="match status" value="1"/>
</dbReference>
<evidence type="ECO:0000256" key="5">
    <source>
        <dbReference type="ARBA" id="ARBA00022840"/>
    </source>
</evidence>
<dbReference type="InterPro" id="IPR011557">
    <property type="entry name" value="GyrB"/>
</dbReference>
<dbReference type="InterPro" id="IPR013506">
    <property type="entry name" value="Topo_IIA_bsu_dom2"/>
</dbReference>
<dbReference type="CDD" id="cd03366">
    <property type="entry name" value="TOPRIM_TopoIIA_GyrB"/>
    <property type="match status" value="1"/>
</dbReference>
<comment type="subcellular location">
    <subcellularLocation>
        <location evidence="10">Cytoplasm</location>
    </subcellularLocation>
</comment>
<dbReference type="GO" id="GO:0003677">
    <property type="term" value="F:DNA binding"/>
    <property type="evidence" value="ECO:0007669"/>
    <property type="project" value="UniProtKB-KW"/>
</dbReference>
<evidence type="ECO:0000256" key="3">
    <source>
        <dbReference type="ARBA" id="ARBA00022723"/>
    </source>
</evidence>
<feature type="binding site" evidence="10">
    <location>
        <position position="437"/>
    </location>
    <ligand>
        <name>Mg(2+)</name>
        <dbReference type="ChEBI" id="CHEBI:18420"/>
        <label>1</label>
        <note>catalytic</note>
    </ligand>
</feature>
<dbReference type="GO" id="GO:0046872">
    <property type="term" value="F:metal ion binding"/>
    <property type="evidence" value="ECO:0007669"/>
    <property type="project" value="UniProtKB-KW"/>
</dbReference>
<dbReference type="Gene3D" id="3.30.230.10">
    <property type="match status" value="1"/>
</dbReference>
<dbReference type="PRINTS" id="PR01159">
    <property type="entry name" value="DNAGYRASEB"/>
</dbReference>
<dbReference type="CDD" id="cd16928">
    <property type="entry name" value="HATPase_GyrB-like"/>
    <property type="match status" value="1"/>
</dbReference>
<evidence type="ECO:0000259" key="11">
    <source>
        <dbReference type="PROSITE" id="PS50880"/>
    </source>
</evidence>